<dbReference type="CDD" id="cd00104">
    <property type="entry name" value="KAZAL_FS"/>
    <property type="match status" value="1"/>
</dbReference>
<dbReference type="Pfam" id="PF07648">
    <property type="entry name" value="Kazal_2"/>
    <property type="match status" value="1"/>
</dbReference>
<protein>
    <submittedName>
        <fullName evidence="5">Uncharacterized protein LOC118267341</fullName>
    </submittedName>
</protein>
<dbReference type="GeneID" id="118267341"/>
<evidence type="ECO:0000313" key="5">
    <source>
        <dbReference type="RefSeq" id="XP_035437170.2"/>
    </source>
</evidence>
<sequence length="130" mass="14355">MIIFNRTIAAVHSGTMLIVASILLIMQVTWVSAHQTSCENKGPFCGNDGKTYATMCKLIWGRIYDPDLQVLHDGTCTGHAYKGELSPNEVLKTHNPGNKPKQAHQKTKNLIPPGWPPLGPLESHVEKKKN</sequence>
<dbReference type="InterPro" id="IPR002350">
    <property type="entry name" value="Kazal_dom"/>
</dbReference>
<evidence type="ECO:0000259" key="3">
    <source>
        <dbReference type="PROSITE" id="PS51465"/>
    </source>
</evidence>
<accession>A0A9R0EJ44</accession>
<organism evidence="4 5">
    <name type="scientific">Spodoptera frugiperda</name>
    <name type="common">Fall armyworm</name>
    <dbReference type="NCBI Taxonomy" id="7108"/>
    <lineage>
        <taxon>Eukaryota</taxon>
        <taxon>Metazoa</taxon>
        <taxon>Ecdysozoa</taxon>
        <taxon>Arthropoda</taxon>
        <taxon>Hexapoda</taxon>
        <taxon>Insecta</taxon>
        <taxon>Pterygota</taxon>
        <taxon>Neoptera</taxon>
        <taxon>Endopterygota</taxon>
        <taxon>Lepidoptera</taxon>
        <taxon>Glossata</taxon>
        <taxon>Ditrysia</taxon>
        <taxon>Noctuoidea</taxon>
        <taxon>Noctuidae</taxon>
        <taxon>Amphipyrinae</taxon>
        <taxon>Spodoptera</taxon>
    </lineage>
</organism>
<feature type="signal peptide" evidence="2">
    <location>
        <begin position="1"/>
        <end position="33"/>
    </location>
</feature>
<dbReference type="OrthoDB" id="126772at2759"/>
<dbReference type="RefSeq" id="XP_035437170.2">
    <property type="nucleotide sequence ID" value="XM_035581277.2"/>
</dbReference>
<evidence type="ECO:0000256" key="1">
    <source>
        <dbReference type="SAM" id="MobiDB-lite"/>
    </source>
</evidence>
<feature type="region of interest" description="Disordered" evidence="1">
    <location>
        <begin position="87"/>
        <end position="130"/>
    </location>
</feature>
<evidence type="ECO:0000256" key="2">
    <source>
        <dbReference type="SAM" id="SignalP"/>
    </source>
</evidence>
<feature type="domain" description="Kazal-like" evidence="3">
    <location>
        <begin position="39"/>
        <end position="78"/>
    </location>
</feature>
<dbReference type="Proteomes" id="UP000829999">
    <property type="component" value="Chromosome 23"/>
</dbReference>
<dbReference type="PROSITE" id="PS51465">
    <property type="entry name" value="KAZAL_2"/>
    <property type="match status" value="1"/>
</dbReference>
<dbReference type="InterPro" id="IPR036058">
    <property type="entry name" value="Kazal_dom_sf"/>
</dbReference>
<feature type="chain" id="PRO_5040391656" evidence="2">
    <location>
        <begin position="34"/>
        <end position="130"/>
    </location>
</feature>
<keyword evidence="2" id="KW-0732">Signal</keyword>
<dbReference type="AlphaFoldDB" id="A0A9R0EJ44"/>
<gene>
    <name evidence="5" type="primary">LOC118267341</name>
</gene>
<proteinExistence type="predicted"/>
<dbReference type="Gene3D" id="3.30.60.30">
    <property type="match status" value="1"/>
</dbReference>
<reference evidence="5" key="1">
    <citation type="submission" date="2025-08" db="UniProtKB">
        <authorList>
            <consortium name="RefSeq"/>
        </authorList>
    </citation>
    <scope>IDENTIFICATION</scope>
    <source>
        <tissue evidence="5">Whole larval tissue</tissue>
    </source>
</reference>
<keyword evidence="4" id="KW-1185">Reference proteome</keyword>
<name>A0A9R0EJ44_SPOFR</name>
<evidence type="ECO:0000313" key="4">
    <source>
        <dbReference type="Proteomes" id="UP000829999"/>
    </source>
</evidence>
<dbReference type="SUPFAM" id="SSF100895">
    <property type="entry name" value="Kazal-type serine protease inhibitors"/>
    <property type="match status" value="1"/>
</dbReference>